<dbReference type="GO" id="GO:0032259">
    <property type="term" value="P:methylation"/>
    <property type="evidence" value="ECO:0007669"/>
    <property type="project" value="UniProtKB-KW"/>
</dbReference>
<dbReference type="AlphaFoldDB" id="A0A2P2J7D9"/>
<proteinExistence type="predicted"/>
<keyword evidence="1" id="KW-0489">Methyltransferase</keyword>
<dbReference type="GO" id="GO:0008168">
    <property type="term" value="F:methyltransferase activity"/>
    <property type="evidence" value="ECO:0007669"/>
    <property type="project" value="UniProtKB-KW"/>
</dbReference>
<sequence>MGHQPVVQQKISFLDHSHCFQRQQFRVSRPCSHQEHIPWPAFLFTTIFSTTSTSQSLLFKNMEQLSQLGQLQSDVVLSHGVSVRRKRARGGGERLVLKLVGVEPLVSLVSFYRMLFCEG</sequence>
<keyword evidence="1" id="KW-0808">Transferase</keyword>
<reference evidence="1" key="1">
    <citation type="submission" date="2018-02" db="EMBL/GenBank/DDBJ databases">
        <title>Rhizophora mucronata_Transcriptome.</title>
        <authorList>
            <person name="Meera S.P."/>
            <person name="Sreeshan A."/>
            <person name="Augustine A."/>
        </authorList>
    </citation>
    <scope>NUCLEOTIDE SEQUENCE</scope>
    <source>
        <tissue evidence="1">Leaf</tissue>
    </source>
</reference>
<accession>A0A2P2J7D9</accession>
<dbReference type="EMBL" id="GGEC01008900">
    <property type="protein sequence ID" value="MBW89383.1"/>
    <property type="molecule type" value="Transcribed_RNA"/>
</dbReference>
<protein>
    <submittedName>
        <fullName evidence="1">Uroporphyrinogen-III C-methyltransferase</fullName>
    </submittedName>
</protein>
<organism evidence="1">
    <name type="scientific">Rhizophora mucronata</name>
    <name type="common">Asiatic mangrove</name>
    <dbReference type="NCBI Taxonomy" id="61149"/>
    <lineage>
        <taxon>Eukaryota</taxon>
        <taxon>Viridiplantae</taxon>
        <taxon>Streptophyta</taxon>
        <taxon>Embryophyta</taxon>
        <taxon>Tracheophyta</taxon>
        <taxon>Spermatophyta</taxon>
        <taxon>Magnoliopsida</taxon>
        <taxon>eudicotyledons</taxon>
        <taxon>Gunneridae</taxon>
        <taxon>Pentapetalae</taxon>
        <taxon>rosids</taxon>
        <taxon>fabids</taxon>
        <taxon>Malpighiales</taxon>
        <taxon>Rhizophoraceae</taxon>
        <taxon>Rhizophora</taxon>
    </lineage>
</organism>
<evidence type="ECO:0000313" key="1">
    <source>
        <dbReference type="EMBL" id="MBW89383.1"/>
    </source>
</evidence>
<name>A0A2P2J7D9_RHIMU</name>